<accession>A0A699GGM5</accession>
<gene>
    <name evidence="3" type="ORF">Tci_000851</name>
</gene>
<dbReference type="AlphaFoldDB" id="A0A699GGM5"/>
<evidence type="ECO:0000256" key="1">
    <source>
        <dbReference type="SAM" id="MobiDB-lite"/>
    </source>
</evidence>
<dbReference type="EMBL" id="BKCJ010000026">
    <property type="protein sequence ID" value="GEU28873.1"/>
    <property type="molecule type" value="Genomic_DNA"/>
</dbReference>
<feature type="region of interest" description="Disordered" evidence="1">
    <location>
        <begin position="42"/>
        <end position="61"/>
    </location>
</feature>
<feature type="compositionally biased region" description="Basic and acidic residues" evidence="1">
    <location>
        <begin position="48"/>
        <end position="61"/>
    </location>
</feature>
<proteinExistence type="predicted"/>
<protein>
    <recommendedName>
        <fullName evidence="2">DUF8039 domain-containing protein</fullName>
    </recommendedName>
</protein>
<organism evidence="3">
    <name type="scientific">Tanacetum cinerariifolium</name>
    <name type="common">Dalmatian daisy</name>
    <name type="synonym">Chrysanthemum cinerariifolium</name>
    <dbReference type="NCBI Taxonomy" id="118510"/>
    <lineage>
        <taxon>Eukaryota</taxon>
        <taxon>Viridiplantae</taxon>
        <taxon>Streptophyta</taxon>
        <taxon>Embryophyta</taxon>
        <taxon>Tracheophyta</taxon>
        <taxon>Spermatophyta</taxon>
        <taxon>Magnoliopsida</taxon>
        <taxon>eudicotyledons</taxon>
        <taxon>Gunneridae</taxon>
        <taxon>Pentapetalae</taxon>
        <taxon>asterids</taxon>
        <taxon>campanulids</taxon>
        <taxon>Asterales</taxon>
        <taxon>Asteraceae</taxon>
        <taxon>Asteroideae</taxon>
        <taxon>Anthemideae</taxon>
        <taxon>Anthemidinae</taxon>
        <taxon>Tanacetum</taxon>
    </lineage>
</organism>
<feature type="region of interest" description="Disordered" evidence="1">
    <location>
        <begin position="383"/>
        <end position="404"/>
    </location>
</feature>
<evidence type="ECO:0000313" key="3">
    <source>
        <dbReference type="EMBL" id="GEU28873.1"/>
    </source>
</evidence>
<evidence type="ECO:0000259" key="2">
    <source>
        <dbReference type="Pfam" id="PF26133"/>
    </source>
</evidence>
<dbReference type="PANTHER" id="PTHR33018:SF34">
    <property type="entry name" value="OS02G0472350 PROTEIN"/>
    <property type="match status" value="1"/>
</dbReference>
<feature type="region of interest" description="Disordered" evidence="1">
    <location>
        <begin position="18"/>
        <end position="37"/>
    </location>
</feature>
<feature type="domain" description="DUF8039" evidence="2">
    <location>
        <begin position="278"/>
        <end position="360"/>
    </location>
</feature>
<dbReference type="PANTHER" id="PTHR33018">
    <property type="entry name" value="OS10G0338966 PROTEIN-RELATED"/>
    <property type="match status" value="1"/>
</dbReference>
<sequence length="412" mass="46860">MENQSDVHNHLVEIQADDHDLLVNSDNENNDMLGYESDKYYDDEDADETNHAEDADGTNHSDLKLVNRGITRLYKFRKEYGKPGGIKIKLTFNALNRIENKEIEADEEPPRGIMWLKGRKEADDKIKEGTLNLDDGTNAMTVVFGKEKGGYARGVRSGVTYKRYFRLPRSRQATNERIELLQTQLHNERCERQQKDVSVKKFSIEMKGKRWVQLNMSSQVHVASNVTPMGTYEVDGTQSSVVVRVKDARIQKKSNGLVTSKKEPVKTVRPKKTPVTKKQASKCKLWHLKKSNIVALGTVYEFDGKQMLHNQELPNDCYKVLIDSSLVDAACIPDIGNNGLKTVKDGVGGFFAWPKNHVVLDEEVTPPTTIQKISDYNSAPKLKSKRKNYVSRETMQRQARKGKSYKYLNYGS</sequence>
<name>A0A699GGM5_TANCI</name>
<dbReference type="Pfam" id="PF26133">
    <property type="entry name" value="DUF8039"/>
    <property type="match status" value="1"/>
</dbReference>
<reference evidence="3" key="1">
    <citation type="journal article" date="2019" name="Sci. Rep.">
        <title>Draft genome of Tanacetum cinerariifolium, the natural source of mosquito coil.</title>
        <authorList>
            <person name="Yamashiro T."/>
            <person name="Shiraishi A."/>
            <person name="Satake H."/>
            <person name="Nakayama K."/>
        </authorList>
    </citation>
    <scope>NUCLEOTIDE SEQUENCE</scope>
</reference>
<comment type="caution">
    <text evidence="3">The sequence shown here is derived from an EMBL/GenBank/DDBJ whole genome shotgun (WGS) entry which is preliminary data.</text>
</comment>
<dbReference type="InterPro" id="IPR058352">
    <property type="entry name" value="DUF8039"/>
</dbReference>